<accession>A7TG44</accession>
<keyword evidence="2" id="KW-0175">Coiled coil</keyword>
<dbReference type="AlphaFoldDB" id="A7TG44"/>
<keyword evidence="1" id="KW-0479">Metal-binding</keyword>
<feature type="transmembrane region" description="Helical" evidence="1">
    <location>
        <begin position="78"/>
        <end position="98"/>
    </location>
</feature>
<evidence type="ECO:0000256" key="3">
    <source>
        <dbReference type="SAM" id="MobiDB-lite"/>
    </source>
</evidence>
<comment type="domain">
    <text evidence="1">The C4-type zinc finger motif is necessary both for its ER three-way tubular junction localization and formation.</text>
</comment>
<keyword evidence="1" id="KW-1133">Transmembrane helix</keyword>
<feature type="domain" description="Lunapark zinc ribbon" evidence="4">
    <location>
        <begin position="193"/>
        <end position="238"/>
    </location>
</feature>
<keyword evidence="1" id="KW-0256">Endoplasmic reticulum</keyword>
<dbReference type="Proteomes" id="UP000000267">
    <property type="component" value="Unassembled WGS sequence"/>
</dbReference>
<comment type="function">
    <text evidence="1">Plays a role in determining ER morphology.</text>
</comment>
<dbReference type="GO" id="GO:0008270">
    <property type="term" value="F:zinc ion binding"/>
    <property type="evidence" value="ECO:0007669"/>
    <property type="project" value="UniProtKB-KW"/>
</dbReference>
<evidence type="ECO:0000313" key="6">
    <source>
        <dbReference type="Proteomes" id="UP000000267"/>
    </source>
</evidence>
<dbReference type="GO" id="GO:0006999">
    <property type="term" value="P:nuclear pore organization"/>
    <property type="evidence" value="ECO:0007669"/>
    <property type="project" value="EnsemblFungi"/>
</dbReference>
<keyword evidence="6" id="KW-1185">Reference proteome</keyword>
<keyword evidence="1" id="KW-0862">Zinc</keyword>
<name>A7TG44_VANPO</name>
<keyword evidence="1" id="KW-0863">Zinc-finger</keyword>
<dbReference type="Pfam" id="PF10058">
    <property type="entry name" value="Zn_ribbon_10"/>
    <property type="match status" value="1"/>
</dbReference>
<dbReference type="PhylomeDB" id="A7TG44"/>
<evidence type="ECO:0000256" key="1">
    <source>
        <dbReference type="RuleBase" id="RU367073"/>
    </source>
</evidence>
<dbReference type="eggNOG" id="KOG2846">
    <property type="taxonomic scope" value="Eukaryota"/>
</dbReference>
<organism evidence="6">
    <name type="scientific">Vanderwaltozyma polyspora (strain ATCC 22028 / DSM 70294 / BCRC 21397 / CBS 2163 / NBRC 10782 / NRRL Y-8283 / UCD 57-17)</name>
    <name type="common">Kluyveromyces polysporus</name>
    <dbReference type="NCBI Taxonomy" id="436907"/>
    <lineage>
        <taxon>Eukaryota</taxon>
        <taxon>Fungi</taxon>
        <taxon>Dikarya</taxon>
        <taxon>Ascomycota</taxon>
        <taxon>Saccharomycotina</taxon>
        <taxon>Saccharomycetes</taxon>
        <taxon>Saccharomycetales</taxon>
        <taxon>Saccharomycetaceae</taxon>
        <taxon>Vanderwaltozyma</taxon>
    </lineage>
</organism>
<proteinExistence type="inferred from homology"/>
<dbReference type="PANTHER" id="PTHR22166:SF12">
    <property type="entry name" value="ENDOPLASMIC RETICULUM JUNCTION FORMATION PROTEIN LUNAPARK"/>
    <property type="match status" value="1"/>
</dbReference>
<dbReference type="RefSeq" id="XP_001646659.1">
    <property type="nucleotide sequence ID" value="XM_001646609.1"/>
</dbReference>
<dbReference type="FunCoup" id="A7TG44">
    <property type="interactions" value="35"/>
</dbReference>
<protein>
    <recommendedName>
        <fullName evidence="1">Endoplasmic reticulum junction formation protein lunapark</fullName>
    </recommendedName>
</protein>
<dbReference type="GO" id="GO:1903373">
    <property type="term" value="P:positive regulation of endoplasmic reticulum tubular network organization"/>
    <property type="evidence" value="ECO:0007669"/>
    <property type="project" value="UniProtKB-UniRule"/>
</dbReference>
<dbReference type="OrthoDB" id="1725934at2759"/>
<evidence type="ECO:0000313" key="5">
    <source>
        <dbReference type="EMBL" id="EDO18801.1"/>
    </source>
</evidence>
<dbReference type="InterPro" id="IPR019273">
    <property type="entry name" value="Lunapark_Znf"/>
</dbReference>
<feature type="coiled-coil region" evidence="2">
    <location>
        <begin position="153"/>
        <end position="180"/>
    </location>
</feature>
<dbReference type="InterPro" id="IPR040115">
    <property type="entry name" value="Lnp"/>
</dbReference>
<keyword evidence="1" id="KW-0472">Membrane</keyword>
<dbReference type="InParanoid" id="A7TG44"/>
<evidence type="ECO:0000259" key="4">
    <source>
        <dbReference type="Pfam" id="PF10058"/>
    </source>
</evidence>
<feature type="compositionally biased region" description="Acidic residues" evidence="3">
    <location>
        <begin position="258"/>
        <end position="268"/>
    </location>
</feature>
<feature type="transmembrane region" description="Helical" evidence="1">
    <location>
        <begin position="53"/>
        <end position="72"/>
    </location>
</feature>
<sequence>MFSTIRRWASGSDSESLVERYTKDLSQITSKIHDLELTMKKNQANLDYWQHELTYYGSGFTMLVFAYCYWYFKDQKLLIIISVLASIIVVIFAKWSLIKLNSIVRNRRNKQLSVLRGLHQEKLEKLKEDTNFNATNSIIQRFSSGENQSEDMVLLLNEEINDKYKELNEVKEELISLKKNDAIMNDKEERDKWFDRIIGIVAGGNEVTKPIVCPKCSKHFGLFRMDRPIKYKCPECGNIIDEINNQEVNKPFPITPTDDPESEIIEKQ</sequence>
<reference evidence="5 6" key="1">
    <citation type="journal article" date="2007" name="Proc. Natl. Acad. Sci. U.S.A.">
        <title>Independent sorting-out of thousands of duplicated gene pairs in two yeast species descended from a whole-genome duplication.</title>
        <authorList>
            <person name="Scannell D.R."/>
            <person name="Frank A.C."/>
            <person name="Conant G.C."/>
            <person name="Byrne K.P."/>
            <person name="Woolfit M."/>
            <person name="Wolfe K.H."/>
        </authorList>
    </citation>
    <scope>NUCLEOTIDE SEQUENCE [LARGE SCALE GENOMIC DNA]</scope>
    <source>
        <strain evidence="6">ATCC 22028 / DSM 70294 / BCRC 21397 / CBS 2163 / NBRC 10782 / NRRL Y-8283 / UCD 57-17</strain>
    </source>
</reference>
<feature type="region of interest" description="Disordered" evidence="3">
    <location>
        <begin position="248"/>
        <end position="268"/>
    </location>
</feature>
<dbReference type="HOGENOM" id="CLU_089708_0_0_1"/>
<dbReference type="OMA" id="ILFKWAL"/>
<dbReference type="GO" id="GO:0098826">
    <property type="term" value="C:endoplasmic reticulum tubular network membrane"/>
    <property type="evidence" value="ECO:0007669"/>
    <property type="project" value="UniProtKB-UniRule"/>
</dbReference>
<dbReference type="STRING" id="436907.A7TG44"/>
<comment type="subcellular location">
    <subcellularLocation>
        <location evidence="1">Endoplasmic reticulum membrane</location>
        <topology evidence="1">Multi-pass membrane protein</topology>
    </subcellularLocation>
</comment>
<dbReference type="GeneID" id="5547117"/>
<dbReference type="EMBL" id="DS480385">
    <property type="protein sequence ID" value="EDO18801.1"/>
    <property type="molecule type" value="Genomic_DNA"/>
</dbReference>
<dbReference type="PANTHER" id="PTHR22166">
    <property type="entry name" value="ENDOPLASMIC RETICULUM JUNCTION FORMATION PROTEIN LUNAPARK"/>
    <property type="match status" value="1"/>
</dbReference>
<dbReference type="KEGG" id="vpo:Kpol_1028p77"/>
<dbReference type="GO" id="GO:0034976">
    <property type="term" value="P:response to endoplasmic reticulum stress"/>
    <property type="evidence" value="ECO:0007669"/>
    <property type="project" value="EnsemblFungi"/>
</dbReference>
<dbReference type="GO" id="GO:0071788">
    <property type="term" value="P:endoplasmic reticulum tubular network maintenance"/>
    <property type="evidence" value="ECO:0007669"/>
    <property type="project" value="UniProtKB-UniRule"/>
</dbReference>
<evidence type="ECO:0000256" key="2">
    <source>
        <dbReference type="SAM" id="Coils"/>
    </source>
</evidence>
<keyword evidence="1" id="KW-0812">Transmembrane</keyword>
<gene>
    <name evidence="5" type="ORF">Kpol_1028p77</name>
</gene>
<dbReference type="GO" id="GO:0061709">
    <property type="term" value="P:reticulophagy"/>
    <property type="evidence" value="ECO:0007669"/>
    <property type="project" value="EnsemblFungi"/>
</dbReference>
<comment type="similarity">
    <text evidence="1">Belongs to the lunapark family.</text>
</comment>